<dbReference type="EMBL" id="DWYC01000061">
    <property type="protein sequence ID" value="HJB57355.1"/>
    <property type="molecule type" value="Genomic_DNA"/>
</dbReference>
<dbReference type="Pfam" id="PF08870">
    <property type="entry name" value="DndE"/>
    <property type="match status" value="1"/>
</dbReference>
<evidence type="ECO:0000313" key="2">
    <source>
        <dbReference type="Proteomes" id="UP000824208"/>
    </source>
</evidence>
<protein>
    <submittedName>
        <fullName evidence="1">DNA sulfur modification protein DndE</fullName>
    </submittedName>
</protein>
<reference evidence="1" key="2">
    <citation type="submission" date="2021-04" db="EMBL/GenBank/DDBJ databases">
        <authorList>
            <person name="Gilroy R."/>
        </authorList>
    </citation>
    <scope>NUCLEOTIDE SEQUENCE</scope>
    <source>
        <strain evidence="1">CHK189-11263</strain>
    </source>
</reference>
<comment type="caution">
    <text evidence="1">The sequence shown here is derived from an EMBL/GenBank/DDBJ whole genome shotgun (WGS) entry which is preliminary data.</text>
</comment>
<dbReference type="NCBIfam" id="TIGR03184">
    <property type="entry name" value="DNA_S_dndE"/>
    <property type="match status" value="1"/>
</dbReference>
<gene>
    <name evidence="1" type="primary">dndE</name>
    <name evidence="1" type="ORF">H9714_07380</name>
</gene>
<proteinExistence type="predicted"/>
<evidence type="ECO:0000313" key="1">
    <source>
        <dbReference type="EMBL" id="HJB57355.1"/>
    </source>
</evidence>
<dbReference type="InterPro" id="IPR038472">
    <property type="entry name" value="DndE_sf"/>
</dbReference>
<accession>A0A9D2MAR0</accession>
<sequence length="129" mass="14804">MVIKHFKLSQPEKERLIRIKAKTGIQNWNILCRWALCWSLSEPSIPGGVEPQSDSNVEMDWTTLTGEYSEIYEAILRQRCLNDGLGDDPGTLTRQFRLHLCRGINHYSSRDVLKNCADLLNSARSKERA</sequence>
<dbReference type="Gene3D" id="1.10.1220.160">
    <property type="entry name" value="DNA sulphur modification protein DndE"/>
    <property type="match status" value="1"/>
</dbReference>
<dbReference type="InterPro" id="IPR014969">
    <property type="entry name" value="DNA_S_DndE"/>
</dbReference>
<organism evidence="1 2">
    <name type="scientific">Candidatus Flavonifractor intestinipullorum</name>
    <dbReference type="NCBI Taxonomy" id="2838587"/>
    <lineage>
        <taxon>Bacteria</taxon>
        <taxon>Bacillati</taxon>
        <taxon>Bacillota</taxon>
        <taxon>Clostridia</taxon>
        <taxon>Eubacteriales</taxon>
        <taxon>Oscillospiraceae</taxon>
        <taxon>Flavonifractor</taxon>
    </lineage>
</organism>
<dbReference type="Proteomes" id="UP000824208">
    <property type="component" value="Unassembled WGS sequence"/>
</dbReference>
<dbReference type="AlphaFoldDB" id="A0A9D2MAR0"/>
<name>A0A9D2MAR0_9FIRM</name>
<reference evidence="1" key="1">
    <citation type="journal article" date="2021" name="PeerJ">
        <title>Extensive microbial diversity within the chicken gut microbiome revealed by metagenomics and culture.</title>
        <authorList>
            <person name="Gilroy R."/>
            <person name="Ravi A."/>
            <person name="Getino M."/>
            <person name="Pursley I."/>
            <person name="Horton D.L."/>
            <person name="Alikhan N.F."/>
            <person name="Baker D."/>
            <person name="Gharbi K."/>
            <person name="Hall N."/>
            <person name="Watson M."/>
            <person name="Adriaenssens E.M."/>
            <person name="Foster-Nyarko E."/>
            <person name="Jarju S."/>
            <person name="Secka A."/>
            <person name="Antonio M."/>
            <person name="Oren A."/>
            <person name="Chaudhuri R.R."/>
            <person name="La Ragione R."/>
            <person name="Hildebrand F."/>
            <person name="Pallen M.J."/>
        </authorList>
    </citation>
    <scope>NUCLEOTIDE SEQUENCE</scope>
    <source>
        <strain evidence="1">CHK189-11263</strain>
    </source>
</reference>